<dbReference type="Pfam" id="PF00027">
    <property type="entry name" value="cNMP_binding"/>
    <property type="match status" value="1"/>
</dbReference>
<dbReference type="Pfam" id="PF10137">
    <property type="entry name" value="CAP12-PCTIR_TIR"/>
    <property type="match status" value="1"/>
</dbReference>
<feature type="compositionally biased region" description="Basic residues" evidence="1">
    <location>
        <begin position="1"/>
        <end position="12"/>
    </location>
</feature>
<dbReference type="AlphaFoldDB" id="M5U1C4"/>
<dbReference type="PROSITE" id="PS50042">
    <property type="entry name" value="CNMP_BINDING_3"/>
    <property type="match status" value="1"/>
</dbReference>
<dbReference type="InterPro" id="IPR018490">
    <property type="entry name" value="cNMP-bd_dom_sf"/>
</dbReference>
<organism evidence="3 4">
    <name type="scientific">Rhodopirellula sallentina SM41</name>
    <dbReference type="NCBI Taxonomy" id="1263870"/>
    <lineage>
        <taxon>Bacteria</taxon>
        <taxon>Pseudomonadati</taxon>
        <taxon>Planctomycetota</taxon>
        <taxon>Planctomycetia</taxon>
        <taxon>Pirellulales</taxon>
        <taxon>Pirellulaceae</taxon>
        <taxon>Rhodopirellula</taxon>
    </lineage>
</organism>
<proteinExistence type="predicted"/>
<dbReference type="PANTHER" id="PTHR23011">
    <property type="entry name" value="CYCLIC NUCLEOTIDE-BINDING DOMAIN CONTAINING PROTEIN"/>
    <property type="match status" value="1"/>
</dbReference>
<dbReference type="Gene3D" id="2.60.120.10">
    <property type="entry name" value="Jelly Rolls"/>
    <property type="match status" value="1"/>
</dbReference>
<dbReference type="PANTHER" id="PTHR23011:SF28">
    <property type="entry name" value="CYCLIC NUCLEOTIDE-BINDING DOMAIN CONTAINING PROTEIN"/>
    <property type="match status" value="1"/>
</dbReference>
<dbReference type="CDD" id="cd00038">
    <property type="entry name" value="CAP_ED"/>
    <property type="match status" value="1"/>
</dbReference>
<evidence type="ECO:0000313" key="3">
    <source>
        <dbReference type="EMBL" id="EMI55230.1"/>
    </source>
</evidence>
<sequence>MVSKASGKRSRRCATSEETRRAPVAAERNTNSVTYTKTNSQYKKRGSETMIERFSGDDCKRHLIAELRKQTVVLGCEAFAGALANVSHLRELQKGDILITQGGEDTDMYFVITGSLAIQANGRTVATRSAGTHVGEMALIDRQAVRSATVLAAEKTVVAMVSEPDFSQVANGNPELWRRIAIELCDRLRNRNRFIRRPNEVPNVFICSSSENLTYAEGIQLTLDHHASEVTVWTDQVFGPMKQTMEDLERELQSADFGIAVLMNEDVVRARKKQKAAPRDNVIFELGLFIGQLGRERTAMVIPRGVDLKLPSDLLGLNPITFDPPSDPSDPRKLAIALAPVCTQLKSMFTKAGPR</sequence>
<name>M5U1C4_9BACT</name>
<reference evidence="3 4" key="1">
    <citation type="journal article" date="2013" name="Mar. Genomics">
        <title>Expression of sulfatases in Rhodopirellula baltica and the diversity of sulfatases in the genus Rhodopirellula.</title>
        <authorList>
            <person name="Wegner C.E."/>
            <person name="Richter-Heitmann T."/>
            <person name="Klindworth A."/>
            <person name="Klockow C."/>
            <person name="Richter M."/>
            <person name="Achstetter T."/>
            <person name="Glockner F.O."/>
            <person name="Harder J."/>
        </authorList>
    </citation>
    <scope>NUCLEOTIDE SEQUENCE [LARGE SCALE GENOMIC DNA]</scope>
    <source>
        <strain evidence="3 4">SM41</strain>
    </source>
</reference>
<dbReference type="Proteomes" id="UP000011885">
    <property type="component" value="Unassembled WGS sequence"/>
</dbReference>
<gene>
    <name evidence="3" type="ORF">RSSM_03367</name>
</gene>
<dbReference type="EMBL" id="ANOH01000224">
    <property type="protein sequence ID" value="EMI55230.1"/>
    <property type="molecule type" value="Genomic_DNA"/>
</dbReference>
<protein>
    <submittedName>
        <fullName evidence="3">Cyclic nucleotide-binding domain protein</fullName>
    </submittedName>
</protein>
<dbReference type="PROSITE" id="PS00889">
    <property type="entry name" value="CNMP_BINDING_2"/>
    <property type="match status" value="1"/>
</dbReference>
<comment type="caution">
    <text evidence="3">The sequence shown here is derived from an EMBL/GenBank/DDBJ whole genome shotgun (WGS) entry which is preliminary data.</text>
</comment>
<feature type="region of interest" description="Disordered" evidence="1">
    <location>
        <begin position="1"/>
        <end position="26"/>
    </location>
</feature>
<dbReference type="InterPro" id="IPR018488">
    <property type="entry name" value="cNMP-bd_CS"/>
</dbReference>
<dbReference type="InterPro" id="IPR000595">
    <property type="entry name" value="cNMP-bd_dom"/>
</dbReference>
<keyword evidence="4" id="KW-1185">Reference proteome</keyword>
<dbReference type="GO" id="GO:0050135">
    <property type="term" value="F:NADP+ nucleosidase activity"/>
    <property type="evidence" value="ECO:0007669"/>
    <property type="project" value="InterPro"/>
</dbReference>
<dbReference type="InterPro" id="IPR019302">
    <property type="entry name" value="CAP12/PCTIR_TIR_dom"/>
</dbReference>
<feature type="domain" description="Cyclic nucleotide-binding" evidence="2">
    <location>
        <begin position="83"/>
        <end position="187"/>
    </location>
</feature>
<dbReference type="SUPFAM" id="SSF51206">
    <property type="entry name" value="cAMP-binding domain-like"/>
    <property type="match status" value="1"/>
</dbReference>
<evidence type="ECO:0000256" key="1">
    <source>
        <dbReference type="SAM" id="MobiDB-lite"/>
    </source>
</evidence>
<dbReference type="PATRIC" id="fig|1263870.3.peg.3580"/>
<dbReference type="SMART" id="SM00100">
    <property type="entry name" value="cNMP"/>
    <property type="match status" value="1"/>
</dbReference>
<dbReference type="InterPro" id="IPR014710">
    <property type="entry name" value="RmlC-like_jellyroll"/>
</dbReference>
<accession>M5U1C4</accession>
<evidence type="ECO:0000259" key="2">
    <source>
        <dbReference type="PROSITE" id="PS50042"/>
    </source>
</evidence>
<evidence type="ECO:0000313" key="4">
    <source>
        <dbReference type="Proteomes" id="UP000011885"/>
    </source>
</evidence>